<reference evidence="1 2" key="1">
    <citation type="journal article" date="2018" name="Nat. Ecol. Evol.">
        <title>Pezizomycetes genomes reveal the molecular basis of ectomycorrhizal truffle lifestyle.</title>
        <authorList>
            <person name="Murat C."/>
            <person name="Payen T."/>
            <person name="Noel B."/>
            <person name="Kuo A."/>
            <person name="Morin E."/>
            <person name="Chen J."/>
            <person name="Kohler A."/>
            <person name="Krizsan K."/>
            <person name="Balestrini R."/>
            <person name="Da Silva C."/>
            <person name="Montanini B."/>
            <person name="Hainaut M."/>
            <person name="Levati E."/>
            <person name="Barry K.W."/>
            <person name="Belfiori B."/>
            <person name="Cichocki N."/>
            <person name="Clum A."/>
            <person name="Dockter R.B."/>
            <person name="Fauchery L."/>
            <person name="Guy J."/>
            <person name="Iotti M."/>
            <person name="Le Tacon F."/>
            <person name="Lindquist E.A."/>
            <person name="Lipzen A."/>
            <person name="Malagnac F."/>
            <person name="Mello A."/>
            <person name="Molinier V."/>
            <person name="Miyauchi S."/>
            <person name="Poulain J."/>
            <person name="Riccioni C."/>
            <person name="Rubini A."/>
            <person name="Sitrit Y."/>
            <person name="Splivallo R."/>
            <person name="Traeger S."/>
            <person name="Wang M."/>
            <person name="Zifcakova L."/>
            <person name="Wipf D."/>
            <person name="Zambonelli A."/>
            <person name="Paolocci F."/>
            <person name="Nowrousian M."/>
            <person name="Ottonello S."/>
            <person name="Baldrian P."/>
            <person name="Spatafora J.W."/>
            <person name="Henrissat B."/>
            <person name="Nagy L.G."/>
            <person name="Aury J.M."/>
            <person name="Wincker P."/>
            <person name="Grigoriev I.V."/>
            <person name="Bonfante P."/>
            <person name="Martin F.M."/>
        </authorList>
    </citation>
    <scope>NUCLEOTIDE SEQUENCE [LARGE SCALE GENOMIC DNA]</scope>
    <source>
        <strain evidence="1 2">120613-1</strain>
    </source>
</reference>
<dbReference type="Proteomes" id="UP000276215">
    <property type="component" value="Unassembled WGS sequence"/>
</dbReference>
<sequence>MRILVAKEFCLKIHCYRNIFTFTSLGVDERILGAQRIGVYSFQIKGALYYQIGSLLPNPRDTKVCPNIYSQLEQL</sequence>
<keyword evidence="2" id="KW-1185">Reference proteome</keyword>
<name>A0A3N4JUL9_9PEZI</name>
<evidence type="ECO:0000313" key="2">
    <source>
        <dbReference type="Proteomes" id="UP000276215"/>
    </source>
</evidence>
<protein>
    <submittedName>
        <fullName evidence="1">Uncharacterized protein</fullName>
    </submittedName>
</protein>
<evidence type="ECO:0000313" key="1">
    <source>
        <dbReference type="EMBL" id="RPB00729.1"/>
    </source>
</evidence>
<organism evidence="1 2">
    <name type="scientific">Choiromyces venosus 120613-1</name>
    <dbReference type="NCBI Taxonomy" id="1336337"/>
    <lineage>
        <taxon>Eukaryota</taxon>
        <taxon>Fungi</taxon>
        <taxon>Dikarya</taxon>
        <taxon>Ascomycota</taxon>
        <taxon>Pezizomycotina</taxon>
        <taxon>Pezizomycetes</taxon>
        <taxon>Pezizales</taxon>
        <taxon>Tuberaceae</taxon>
        <taxon>Choiromyces</taxon>
    </lineage>
</organism>
<dbReference type="OrthoDB" id="1748060at2759"/>
<dbReference type="EMBL" id="ML120378">
    <property type="protein sequence ID" value="RPB00729.1"/>
    <property type="molecule type" value="Genomic_DNA"/>
</dbReference>
<gene>
    <name evidence="1" type="ORF">L873DRAFT_1765674</name>
</gene>
<accession>A0A3N4JUL9</accession>
<proteinExistence type="predicted"/>
<dbReference type="AlphaFoldDB" id="A0A3N4JUL9"/>